<proteinExistence type="predicted"/>
<feature type="region of interest" description="Disordered" evidence="1">
    <location>
        <begin position="1"/>
        <end position="33"/>
    </location>
</feature>
<evidence type="ECO:0000313" key="3">
    <source>
        <dbReference type="Proteomes" id="UP000034894"/>
    </source>
</evidence>
<feature type="region of interest" description="Disordered" evidence="1">
    <location>
        <begin position="307"/>
        <end position="352"/>
    </location>
</feature>
<dbReference type="STRING" id="1618443.UV73_C0018G0029"/>
<protein>
    <submittedName>
        <fullName evidence="2">Uncharacterized protein</fullName>
    </submittedName>
</protein>
<name>A0A0G1FJX8_9BACT</name>
<sequence length="352" mass="38182">MAGSPEARPAPVQDMRSASGPVMGIETRGDINSPRSKADMVLQAWQNAPIKNIPPIYTGERAPINETQLGTARHELRHALVALAHGVKPTSVSVIREGNSLGRNEFNSFIPLTTFKIIAAAGAINEEGGGGYAPGSGGDLYQIASANYLQGMNPENFQSYISMAKNTLNAHFPPKVRERAAIILAHMGKVNGDQISSILEQARFELALEDMLVKGNFDVSSNIFDTWEGKQEAEENILNLQNSLTEESADLIGLRSIEEDLEGNIRIGWTSPADPQSVNEDIICPFCGPVKGGAHADFCQQAKYRTEIGDGTGNSGEKIKTEAGQNKDDFDDRYPNGKKEQDLFNPKNQLIS</sequence>
<evidence type="ECO:0000256" key="1">
    <source>
        <dbReference type="SAM" id="MobiDB-lite"/>
    </source>
</evidence>
<dbReference type="Proteomes" id="UP000034894">
    <property type="component" value="Unassembled WGS sequence"/>
</dbReference>
<accession>A0A0G1FJX8</accession>
<evidence type="ECO:0000313" key="2">
    <source>
        <dbReference type="EMBL" id="KKS95416.1"/>
    </source>
</evidence>
<dbReference type="EMBL" id="LCFP01000018">
    <property type="protein sequence ID" value="KKS95416.1"/>
    <property type="molecule type" value="Genomic_DNA"/>
</dbReference>
<organism evidence="2 3">
    <name type="scientific">Candidatus Gottesmanbacteria bacterium GW2011_GWA2_43_14</name>
    <dbReference type="NCBI Taxonomy" id="1618443"/>
    <lineage>
        <taxon>Bacteria</taxon>
        <taxon>Candidatus Gottesmaniibacteriota</taxon>
    </lineage>
</organism>
<feature type="compositionally biased region" description="Basic and acidic residues" evidence="1">
    <location>
        <begin position="317"/>
        <end position="342"/>
    </location>
</feature>
<gene>
    <name evidence="2" type="ORF">UV73_C0018G0029</name>
</gene>
<dbReference type="AlphaFoldDB" id="A0A0G1FJX8"/>
<reference evidence="2 3" key="1">
    <citation type="journal article" date="2015" name="Nature">
        <title>rRNA introns, odd ribosomes, and small enigmatic genomes across a large radiation of phyla.</title>
        <authorList>
            <person name="Brown C.T."/>
            <person name="Hug L.A."/>
            <person name="Thomas B.C."/>
            <person name="Sharon I."/>
            <person name="Castelle C.J."/>
            <person name="Singh A."/>
            <person name="Wilkins M.J."/>
            <person name="Williams K.H."/>
            <person name="Banfield J.F."/>
        </authorList>
    </citation>
    <scope>NUCLEOTIDE SEQUENCE [LARGE SCALE GENOMIC DNA]</scope>
</reference>
<comment type="caution">
    <text evidence="2">The sequence shown here is derived from an EMBL/GenBank/DDBJ whole genome shotgun (WGS) entry which is preliminary data.</text>
</comment>